<keyword evidence="3 6" id="KW-0812">Transmembrane</keyword>
<proteinExistence type="predicted"/>
<organism evidence="7 8">
    <name type="scientific">Micromonospora pattaloongensis</name>
    <dbReference type="NCBI Taxonomy" id="405436"/>
    <lineage>
        <taxon>Bacteria</taxon>
        <taxon>Bacillati</taxon>
        <taxon>Actinomycetota</taxon>
        <taxon>Actinomycetes</taxon>
        <taxon>Micromonosporales</taxon>
        <taxon>Micromonosporaceae</taxon>
        <taxon>Micromonospora</taxon>
    </lineage>
</organism>
<dbReference type="CDD" id="cd16914">
    <property type="entry name" value="EcfT"/>
    <property type="match status" value="1"/>
</dbReference>
<dbReference type="OrthoDB" id="6400at2"/>
<feature type="transmembrane region" description="Helical" evidence="6">
    <location>
        <begin position="71"/>
        <end position="89"/>
    </location>
</feature>
<evidence type="ECO:0000256" key="4">
    <source>
        <dbReference type="ARBA" id="ARBA00022989"/>
    </source>
</evidence>
<dbReference type="Pfam" id="PF02361">
    <property type="entry name" value="CbiQ"/>
    <property type="match status" value="1"/>
</dbReference>
<protein>
    <submittedName>
        <fullName evidence="7">Energy-coupling factor transport system permease protein</fullName>
    </submittedName>
</protein>
<comment type="subcellular location">
    <subcellularLocation>
        <location evidence="1">Membrane</location>
        <topology evidence="1">Multi-pass membrane protein</topology>
    </subcellularLocation>
</comment>
<dbReference type="PANTHER" id="PTHR34857">
    <property type="entry name" value="SLL0384 PROTEIN"/>
    <property type="match status" value="1"/>
</dbReference>
<dbReference type="InterPro" id="IPR003339">
    <property type="entry name" value="ABC/ECF_trnsptr_transmembrane"/>
</dbReference>
<dbReference type="AlphaFoldDB" id="A0A1H3RJT1"/>
<feature type="transmembrane region" description="Helical" evidence="6">
    <location>
        <begin position="241"/>
        <end position="264"/>
    </location>
</feature>
<evidence type="ECO:0000256" key="3">
    <source>
        <dbReference type="ARBA" id="ARBA00022692"/>
    </source>
</evidence>
<feature type="transmembrane region" description="Helical" evidence="6">
    <location>
        <begin position="190"/>
        <end position="207"/>
    </location>
</feature>
<feature type="transmembrane region" description="Helical" evidence="6">
    <location>
        <begin position="26"/>
        <end position="59"/>
    </location>
</feature>
<gene>
    <name evidence="7" type="ORF">SAMN05444365_10899</name>
</gene>
<feature type="transmembrane region" description="Helical" evidence="6">
    <location>
        <begin position="109"/>
        <end position="131"/>
    </location>
</feature>
<name>A0A1H3RJT1_9ACTN</name>
<evidence type="ECO:0000256" key="2">
    <source>
        <dbReference type="ARBA" id="ARBA00022475"/>
    </source>
</evidence>
<evidence type="ECO:0000256" key="5">
    <source>
        <dbReference type="ARBA" id="ARBA00023136"/>
    </source>
</evidence>
<evidence type="ECO:0000256" key="6">
    <source>
        <dbReference type="SAM" id="Phobius"/>
    </source>
</evidence>
<dbReference type="InterPro" id="IPR051611">
    <property type="entry name" value="ECF_transporter_component"/>
</dbReference>
<feature type="transmembrane region" description="Helical" evidence="6">
    <location>
        <begin position="152"/>
        <end position="170"/>
    </location>
</feature>
<keyword evidence="4 6" id="KW-1133">Transmembrane helix</keyword>
<accession>A0A1H3RJT1</accession>
<dbReference type="EMBL" id="FNPH01000008">
    <property type="protein sequence ID" value="SDZ25926.1"/>
    <property type="molecule type" value="Genomic_DNA"/>
</dbReference>
<keyword evidence="2" id="KW-1003">Cell membrane</keyword>
<dbReference type="GO" id="GO:0005886">
    <property type="term" value="C:plasma membrane"/>
    <property type="evidence" value="ECO:0007669"/>
    <property type="project" value="UniProtKB-ARBA"/>
</dbReference>
<dbReference type="STRING" id="405436.SAMN05444365_10899"/>
<evidence type="ECO:0000313" key="7">
    <source>
        <dbReference type="EMBL" id="SDZ25926.1"/>
    </source>
</evidence>
<sequence length="269" mass="27831">MTESPLAAPIAEAGAPLARRNPVAKLGAALVFSLALLATVDPVAPAIAIAIELAVLPLFGVRYRVLARRAWPLLVGAVGIVVTLVLFAAERDGAVLVDAGPVVVTTGVLMTALGLVLRMLAVALPGVIVFATTDPTDLADALIQNVKTSPRFAIGALAAFRLLPLLGMEWQMLTLARRARGVDAGRNPLAKLRLFASTAFALLVGAIRRGTRLATAMDARGFDAGTPRTVARRQRFTAADAALIIVAGALAGLALTVSVLLGTFRPLIG</sequence>
<dbReference type="PANTHER" id="PTHR34857:SF2">
    <property type="entry name" value="SLL0384 PROTEIN"/>
    <property type="match status" value="1"/>
</dbReference>
<keyword evidence="5 6" id="KW-0472">Membrane</keyword>
<dbReference type="RefSeq" id="WP_091559649.1">
    <property type="nucleotide sequence ID" value="NZ_FNPH01000008.1"/>
</dbReference>
<reference evidence="8" key="1">
    <citation type="submission" date="2016-10" db="EMBL/GenBank/DDBJ databases">
        <authorList>
            <person name="Varghese N."/>
            <person name="Submissions S."/>
        </authorList>
    </citation>
    <scope>NUCLEOTIDE SEQUENCE [LARGE SCALE GENOMIC DNA]</scope>
    <source>
        <strain evidence="8">DSM 45245</strain>
    </source>
</reference>
<keyword evidence="8" id="KW-1185">Reference proteome</keyword>
<dbReference type="Proteomes" id="UP000242415">
    <property type="component" value="Unassembled WGS sequence"/>
</dbReference>
<evidence type="ECO:0000256" key="1">
    <source>
        <dbReference type="ARBA" id="ARBA00004141"/>
    </source>
</evidence>
<evidence type="ECO:0000313" key="8">
    <source>
        <dbReference type="Proteomes" id="UP000242415"/>
    </source>
</evidence>